<evidence type="ECO:0000259" key="1">
    <source>
        <dbReference type="PROSITE" id="PS50206"/>
    </source>
</evidence>
<reference evidence="2 3" key="1">
    <citation type="submission" date="2022-10" db="EMBL/GenBank/DDBJ databases">
        <title>Pararhodobacter sp. nov., isolated from marine algae.</title>
        <authorList>
            <person name="Choi B.J."/>
            <person name="Kim J.M."/>
            <person name="Lee J.K."/>
            <person name="Choi D.G."/>
            <person name="Jeon C.O."/>
        </authorList>
    </citation>
    <scope>NUCLEOTIDE SEQUENCE [LARGE SCALE GENOMIC DNA]</scope>
    <source>
        <strain evidence="2 3">ZQ420</strain>
    </source>
</reference>
<name>A0ABT3H2C2_9RHOB</name>
<dbReference type="PROSITE" id="PS50206">
    <property type="entry name" value="RHODANESE_3"/>
    <property type="match status" value="1"/>
</dbReference>
<proteinExistence type="predicted"/>
<dbReference type="SUPFAM" id="SSF52821">
    <property type="entry name" value="Rhodanese/Cell cycle control phosphatase"/>
    <property type="match status" value="1"/>
</dbReference>
<evidence type="ECO:0000313" key="3">
    <source>
        <dbReference type="Proteomes" id="UP001208938"/>
    </source>
</evidence>
<dbReference type="EMBL" id="JAPDFL010000001">
    <property type="protein sequence ID" value="MCW1933986.1"/>
    <property type="molecule type" value="Genomic_DNA"/>
</dbReference>
<accession>A0ABT3H2C2</accession>
<organism evidence="2 3">
    <name type="scientific">Pararhodobacter zhoushanensis</name>
    <dbReference type="NCBI Taxonomy" id="2479545"/>
    <lineage>
        <taxon>Bacteria</taxon>
        <taxon>Pseudomonadati</taxon>
        <taxon>Pseudomonadota</taxon>
        <taxon>Alphaproteobacteria</taxon>
        <taxon>Rhodobacterales</taxon>
        <taxon>Paracoccaceae</taxon>
        <taxon>Pararhodobacter</taxon>
    </lineage>
</organism>
<keyword evidence="3" id="KW-1185">Reference proteome</keyword>
<feature type="domain" description="Rhodanese" evidence="1">
    <location>
        <begin position="31"/>
        <end position="128"/>
    </location>
</feature>
<dbReference type="InterPro" id="IPR036873">
    <property type="entry name" value="Rhodanese-like_dom_sf"/>
</dbReference>
<dbReference type="Gene3D" id="3.40.250.10">
    <property type="entry name" value="Rhodanese-like domain"/>
    <property type="match status" value="1"/>
</dbReference>
<dbReference type="InterPro" id="IPR001763">
    <property type="entry name" value="Rhodanese-like_dom"/>
</dbReference>
<dbReference type="Proteomes" id="UP001208938">
    <property type="component" value="Unassembled WGS sequence"/>
</dbReference>
<gene>
    <name evidence="2" type="ORF">OKW52_17425</name>
</gene>
<dbReference type="PANTHER" id="PTHR44086">
    <property type="entry name" value="THIOSULFATE SULFURTRANSFERASE RDL2, MITOCHONDRIAL-RELATED"/>
    <property type="match status" value="1"/>
</dbReference>
<dbReference type="SMART" id="SM00450">
    <property type="entry name" value="RHOD"/>
    <property type="match status" value="1"/>
</dbReference>
<dbReference type="Pfam" id="PF00581">
    <property type="entry name" value="Rhodanese"/>
    <property type="match status" value="1"/>
</dbReference>
<comment type="caution">
    <text evidence="2">The sequence shown here is derived from an EMBL/GenBank/DDBJ whole genome shotgun (WGS) entry which is preliminary data.</text>
</comment>
<dbReference type="RefSeq" id="WP_264506832.1">
    <property type="nucleotide sequence ID" value="NZ_JAPDFL010000001.1"/>
</dbReference>
<evidence type="ECO:0000313" key="2">
    <source>
        <dbReference type="EMBL" id="MCW1933986.1"/>
    </source>
</evidence>
<protein>
    <submittedName>
        <fullName evidence="2">Rhodanese-like domain-containing protein</fullName>
    </submittedName>
</protein>
<dbReference type="PANTHER" id="PTHR44086:SF10">
    <property type="entry name" value="THIOSULFATE SULFURTRANSFERASE_RHODANESE-LIKE DOMAIN-CONTAINING PROTEIN 3"/>
    <property type="match status" value="1"/>
</dbReference>
<sequence>MTIRNTMGWVDSLRDRVPTMDAAGLQARRDQGEALTVIDLRELQERLDKGAIPESHHVPRGMLEFWADPAMGYHRDFFTEDAEYVVYCAGGGRSVLAALAMIEMGYTKVWHLDEGFAGWTKADLPVEDAAATARWQRKR</sequence>